<dbReference type="RefSeq" id="WP_173583185.1">
    <property type="nucleotide sequence ID" value="NZ_WOTB01000010.1"/>
</dbReference>
<proteinExistence type="predicted"/>
<feature type="signal peptide" evidence="1">
    <location>
        <begin position="1"/>
        <end position="25"/>
    </location>
</feature>
<feature type="chain" id="PRO_5046246069" evidence="1">
    <location>
        <begin position="26"/>
        <end position="155"/>
    </location>
</feature>
<sequence>MIVRRFRALALAGGLALTGVSVAQAQSFGSLAKGAEQGAMQGALGQSGLGGTTTSGTSGLLGSVGLPSLSSASTGNVTGILSYCVQNNIVSGSTATSTLNSLTGKSGVTGDSSYTAGQQGLLQVGNGNQLSLSSLKEGVRRKLCNAVLSKAQSMI</sequence>
<dbReference type="Pfam" id="PF10696">
    <property type="entry name" value="DUF2501"/>
    <property type="match status" value="1"/>
</dbReference>
<evidence type="ECO:0000313" key="3">
    <source>
        <dbReference type="Proteomes" id="UP000635278"/>
    </source>
</evidence>
<dbReference type="Proteomes" id="UP000635278">
    <property type="component" value="Unassembled WGS sequence"/>
</dbReference>
<keyword evidence="3" id="KW-1185">Reference proteome</keyword>
<evidence type="ECO:0000313" key="2">
    <source>
        <dbReference type="EMBL" id="NHN84790.1"/>
    </source>
</evidence>
<dbReference type="InterPro" id="IPR019637">
    <property type="entry name" value="DUF2501"/>
</dbReference>
<keyword evidence="1" id="KW-0732">Signal</keyword>
<protein>
    <submittedName>
        <fullName evidence="2">DUF2501 domain-containing protein</fullName>
    </submittedName>
</protein>
<organism evidence="2 3">
    <name type="scientific">Acetobacter musti</name>
    <dbReference type="NCBI Taxonomy" id="864732"/>
    <lineage>
        <taxon>Bacteria</taxon>
        <taxon>Pseudomonadati</taxon>
        <taxon>Pseudomonadota</taxon>
        <taxon>Alphaproteobacteria</taxon>
        <taxon>Acetobacterales</taxon>
        <taxon>Acetobacteraceae</taxon>
        <taxon>Acetobacter</taxon>
    </lineage>
</organism>
<accession>A0ABX0JQI8</accession>
<reference evidence="2 3" key="1">
    <citation type="journal article" date="2020" name="Int. J. Syst. Evol. Microbiol.">
        <title>Novel acetic acid bacteria from cider fermentations: Acetobacter conturbans sp. nov. and Acetobacter fallax sp. nov.</title>
        <authorList>
            <person name="Sombolestani A.S."/>
            <person name="Cleenwerck I."/>
            <person name="Cnockaert M."/>
            <person name="Borremans W."/>
            <person name="Wieme A.D."/>
            <person name="De Vuyst L."/>
            <person name="Vandamme P."/>
        </authorList>
    </citation>
    <scope>NUCLEOTIDE SEQUENCE [LARGE SCALE GENOMIC DNA]</scope>
    <source>
        <strain evidence="2 3">LMG 30640</strain>
    </source>
</reference>
<evidence type="ECO:0000256" key="1">
    <source>
        <dbReference type="SAM" id="SignalP"/>
    </source>
</evidence>
<comment type="caution">
    <text evidence="2">The sequence shown here is derived from an EMBL/GenBank/DDBJ whole genome shotgun (WGS) entry which is preliminary data.</text>
</comment>
<dbReference type="EMBL" id="WOTB01000010">
    <property type="protein sequence ID" value="NHN84790.1"/>
    <property type="molecule type" value="Genomic_DNA"/>
</dbReference>
<gene>
    <name evidence="2" type="ORF">GOB93_09065</name>
</gene>
<name>A0ABX0JQI8_9PROT</name>